<sequence length="355" mass="38092">MTATSLTRRRALALVAGASAGALAAPRHGRAQDFLAPAKIVCGSVPYISSGGFFIPLAKGYYRKLGLDVEVRNFVDGGLAMPSLAAGEIDISTAPCNAGFFNLVAKGMAVRIFMDRGHEGKGRGSQGILVSNALHAAGFTSLDGYRLAKGKVLSIAVMGSVAHYLHAKALERVGLSFADLELRTGLNSSSALQLMASGRVDIVLDPLPGAYAAEAKGVGRIVTWSDEIAPGMQLSTFAASEKFLRERRSAAVRFCMATLQGYAEFNAAAETDKPDIIKILAAETRLPEDLLTKIRPRWSTMAADGAPNRQAILDQQRFWHERTDMLVKPASPEQLFDLGVLEEARNRMAEKNPFI</sequence>
<evidence type="ECO:0000313" key="2">
    <source>
        <dbReference type="EMBL" id="QCI67148.1"/>
    </source>
</evidence>
<proteinExistence type="predicted"/>
<dbReference type="RefSeq" id="WP_136962583.1">
    <property type="nucleotide sequence ID" value="NZ_CP039690.1"/>
</dbReference>
<evidence type="ECO:0000256" key="1">
    <source>
        <dbReference type="SAM" id="SignalP"/>
    </source>
</evidence>
<dbReference type="KEGG" id="pstg:E8M01_24665"/>
<dbReference type="EMBL" id="CP039690">
    <property type="protein sequence ID" value="QCI67148.1"/>
    <property type="molecule type" value="Genomic_DNA"/>
</dbReference>
<dbReference type="Gene3D" id="3.40.190.10">
    <property type="entry name" value="Periplasmic binding protein-like II"/>
    <property type="match status" value="2"/>
</dbReference>
<dbReference type="PANTHER" id="PTHR30024">
    <property type="entry name" value="ALIPHATIC SULFONATES-BINDING PROTEIN-RELATED"/>
    <property type="match status" value="1"/>
</dbReference>
<dbReference type="Pfam" id="PF13379">
    <property type="entry name" value="NMT1_2"/>
    <property type="match status" value="1"/>
</dbReference>
<reference evidence="2 3" key="1">
    <citation type="submission" date="2019-04" db="EMBL/GenBank/DDBJ databases">
        <title>Phreatobacter aquaticus sp. nov.</title>
        <authorList>
            <person name="Choi A."/>
        </authorList>
    </citation>
    <scope>NUCLEOTIDE SEQUENCE [LARGE SCALE GENOMIC DNA]</scope>
    <source>
        <strain evidence="2 3">KCTC 52518</strain>
    </source>
</reference>
<keyword evidence="3" id="KW-1185">Reference proteome</keyword>
<organism evidence="2 3">
    <name type="scientific">Phreatobacter stygius</name>
    <dbReference type="NCBI Taxonomy" id="1940610"/>
    <lineage>
        <taxon>Bacteria</taxon>
        <taxon>Pseudomonadati</taxon>
        <taxon>Pseudomonadota</taxon>
        <taxon>Alphaproteobacteria</taxon>
        <taxon>Hyphomicrobiales</taxon>
        <taxon>Phreatobacteraceae</taxon>
        <taxon>Phreatobacter</taxon>
    </lineage>
</organism>
<dbReference type="OrthoDB" id="9815602at2"/>
<accession>A0A4D7BAH9</accession>
<feature type="signal peptide" evidence="1">
    <location>
        <begin position="1"/>
        <end position="24"/>
    </location>
</feature>
<keyword evidence="1" id="KW-0732">Signal</keyword>
<dbReference type="PROSITE" id="PS51318">
    <property type="entry name" value="TAT"/>
    <property type="match status" value="1"/>
</dbReference>
<dbReference type="SUPFAM" id="SSF53850">
    <property type="entry name" value="Periplasmic binding protein-like II"/>
    <property type="match status" value="1"/>
</dbReference>
<evidence type="ECO:0000313" key="3">
    <source>
        <dbReference type="Proteomes" id="UP000298781"/>
    </source>
</evidence>
<dbReference type="Proteomes" id="UP000298781">
    <property type="component" value="Chromosome"/>
</dbReference>
<protein>
    <submittedName>
        <fullName evidence="2">ABC transporter substrate-binding protein</fullName>
    </submittedName>
</protein>
<name>A0A4D7BAH9_9HYPH</name>
<gene>
    <name evidence="2" type="ORF">E8M01_24665</name>
</gene>
<dbReference type="AlphaFoldDB" id="A0A4D7BAH9"/>
<feature type="chain" id="PRO_5020450227" evidence="1">
    <location>
        <begin position="25"/>
        <end position="355"/>
    </location>
</feature>
<dbReference type="InterPro" id="IPR006311">
    <property type="entry name" value="TAT_signal"/>
</dbReference>